<comment type="similarity">
    <text evidence="3 11">Belongs to the iron-sulfur dependent L-serine dehydratase family.</text>
</comment>
<dbReference type="Proteomes" id="UP000236434">
    <property type="component" value="Unassembled WGS sequence"/>
</dbReference>
<dbReference type="InterPro" id="IPR005130">
    <property type="entry name" value="Ser_deHydtase-like_asu"/>
</dbReference>
<dbReference type="GO" id="GO:0006094">
    <property type="term" value="P:gluconeogenesis"/>
    <property type="evidence" value="ECO:0007669"/>
    <property type="project" value="UniProtKB-KW"/>
</dbReference>
<dbReference type="GO" id="GO:0046872">
    <property type="term" value="F:metal ion binding"/>
    <property type="evidence" value="ECO:0007669"/>
    <property type="project" value="UniProtKB-KW"/>
</dbReference>
<dbReference type="Pfam" id="PF03313">
    <property type="entry name" value="SDH_alpha"/>
    <property type="match status" value="1"/>
</dbReference>
<reference evidence="13 14" key="1">
    <citation type="submission" date="2013-12" db="EMBL/GenBank/DDBJ databases">
        <title>Comparative genomics of Petrotoga isolates.</title>
        <authorList>
            <person name="Nesbo C.L."/>
            <person name="Charchuk R."/>
            <person name="Chow K."/>
        </authorList>
    </citation>
    <scope>NUCLEOTIDE SEQUENCE [LARGE SCALE GENOMIC DNA]</scope>
    <source>
        <strain evidence="13 14">DSM 13574</strain>
    </source>
</reference>
<comment type="cofactor">
    <cofactor evidence="1 11">
        <name>[4Fe-4S] cluster</name>
        <dbReference type="ChEBI" id="CHEBI:49883"/>
    </cofactor>
</comment>
<sequence>MYHSAKQLLELCERQEKTIYQVVIEEESKSSGSAPEMILSQMKEILSVMKQSSQGTLNKKVPTLSGMMGGDAQRVNEYQKNAKTLLGVIPNKAMAMALSTAEVNASMGKIVATPTAGSSGILPAVLMTLEESLNLNEEDLINALLVAAGIGQVIGQNATFSGAEGGCQVECGSAAAMAAGAAVFASGGNNEQIFHAASIALINIMGLICDPVAGLVEFPCILRNASGAINALSAADLALAGVKSLIPFDEVVKAMYKVGKALPENLRETGLGGIAGTPKGCAIKNSLLKNG</sequence>
<evidence type="ECO:0000256" key="1">
    <source>
        <dbReference type="ARBA" id="ARBA00001966"/>
    </source>
</evidence>
<comment type="catalytic activity">
    <reaction evidence="10 11">
        <text>L-serine = pyruvate + NH4(+)</text>
        <dbReference type="Rhea" id="RHEA:19169"/>
        <dbReference type="ChEBI" id="CHEBI:15361"/>
        <dbReference type="ChEBI" id="CHEBI:28938"/>
        <dbReference type="ChEBI" id="CHEBI:33384"/>
        <dbReference type="EC" id="4.3.1.17"/>
    </reaction>
</comment>
<dbReference type="PANTHER" id="PTHR30182:SF1">
    <property type="entry name" value="L-SERINE DEHYDRATASE 1"/>
    <property type="match status" value="1"/>
</dbReference>
<evidence type="ECO:0000256" key="5">
    <source>
        <dbReference type="ARBA" id="ARBA00022485"/>
    </source>
</evidence>
<dbReference type="InterPro" id="IPR051318">
    <property type="entry name" value="Fe-S_L-Ser"/>
</dbReference>
<dbReference type="NCBIfam" id="TIGR00718">
    <property type="entry name" value="sda_alpha"/>
    <property type="match status" value="1"/>
</dbReference>
<evidence type="ECO:0000256" key="10">
    <source>
        <dbReference type="ARBA" id="ARBA00049406"/>
    </source>
</evidence>
<evidence type="ECO:0000313" key="13">
    <source>
        <dbReference type="EMBL" id="PNR95495.1"/>
    </source>
</evidence>
<comment type="caution">
    <text evidence="13">The sequence shown here is derived from an EMBL/GenBank/DDBJ whole genome shotgun (WGS) entry which is preliminary data.</text>
</comment>
<dbReference type="GO" id="GO:0003941">
    <property type="term" value="F:L-serine ammonia-lyase activity"/>
    <property type="evidence" value="ECO:0007669"/>
    <property type="project" value="UniProtKB-UniRule"/>
</dbReference>
<dbReference type="PANTHER" id="PTHR30182">
    <property type="entry name" value="L-SERINE DEHYDRATASE"/>
    <property type="match status" value="1"/>
</dbReference>
<proteinExistence type="inferred from homology"/>
<evidence type="ECO:0000256" key="4">
    <source>
        <dbReference type="ARBA" id="ARBA00022432"/>
    </source>
</evidence>
<dbReference type="SUPFAM" id="SSF103378">
    <property type="entry name" value="2-methylcitrate dehydratase PrpD"/>
    <property type="match status" value="1"/>
</dbReference>
<comment type="pathway">
    <text evidence="2">Carbohydrate biosynthesis; gluconeogenesis.</text>
</comment>
<organism evidence="13 14">
    <name type="scientific">Petrotoga olearia DSM 13574</name>
    <dbReference type="NCBI Taxonomy" id="1122955"/>
    <lineage>
        <taxon>Bacteria</taxon>
        <taxon>Thermotogati</taxon>
        <taxon>Thermotogota</taxon>
        <taxon>Thermotogae</taxon>
        <taxon>Petrotogales</taxon>
        <taxon>Petrotogaceae</taxon>
        <taxon>Petrotoga</taxon>
    </lineage>
</organism>
<keyword evidence="6 11" id="KW-0479">Metal-binding</keyword>
<dbReference type="GO" id="GO:0051539">
    <property type="term" value="F:4 iron, 4 sulfur cluster binding"/>
    <property type="evidence" value="ECO:0007669"/>
    <property type="project" value="UniProtKB-UniRule"/>
</dbReference>
<keyword evidence="8 11" id="KW-0411">Iron-sulfur</keyword>
<dbReference type="InterPro" id="IPR036148">
    <property type="entry name" value="MmgE/PrpD_sf"/>
</dbReference>
<keyword evidence="7 11" id="KW-0408">Iron</keyword>
<accession>A0A2K1NY83</accession>
<evidence type="ECO:0000313" key="14">
    <source>
        <dbReference type="Proteomes" id="UP000236434"/>
    </source>
</evidence>
<dbReference type="AlphaFoldDB" id="A0A2K1NY83"/>
<evidence type="ECO:0000256" key="2">
    <source>
        <dbReference type="ARBA" id="ARBA00004742"/>
    </source>
</evidence>
<dbReference type="OrthoDB" id="9805537at2"/>
<feature type="domain" description="Serine dehydratase-like alpha subunit" evidence="12">
    <location>
        <begin position="15"/>
        <end position="275"/>
    </location>
</feature>
<protein>
    <recommendedName>
        <fullName evidence="11">L-serine dehydratase</fullName>
        <ecNumber evidence="11">4.3.1.17</ecNumber>
    </recommendedName>
</protein>
<evidence type="ECO:0000256" key="9">
    <source>
        <dbReference type="ARBA" id="ARBA00023239"/>
    </source>
</evidence>
<evidence type="ECO:0000256" key="11">
    <source>
        <dbReference type="RuleBase" id="RU366059"/>
    </source>
</evidence>
<keyword evidence="4 11" id="KW-0312">Gluconeogenesis</keyword>
<evidence type="ECO:0000256" key="8">
    <source>
        <dbReference type="ARBA" id="ARBA00023014"/>
    </source>
</evidence>
<keyword evidence="5 11" id="KW-0004">4Fe-4S</keyword>
<evidence type="ECO:0000259" key="12">
    <source>
        <dbReference type="Pfam" id="PF03313"/>
    </source>
</evidence>
<dbReference type="EC" id="4.3.1.17" evidence="11"/>
<keyword evidence="9 11" id="KW-0456">Lyase</keyword>
<dbReference type="RefSeq" id="WP_103067424.1">
    <property type="nucleotide sequence ID" value="NZ_AZRL01000021.1"/>
</dbReference>
<dbReference type="EMBL" id="AZRL01000021">
    <property type="protein sequence ID" value="PNR95495.1"/>
    <property type="molecule type" value="Genomic_DNA"/>
</dbReference>
<gene>
    <name evidence="13" type="ORF">X929_07845</name>
</gene>
<dbReference type="InterPro" id="IPR004642">
    <property type="entry name" value="Ser_deHydtase_asu"/>
</dbReference>
<evidence type="ECO:0000256" key="6">
    <source>
        <dbReference type="ARBA" id="ARBA00022723"/>
    </source>
</evidence>
<evidence type="ECO:0000256" key="3">
    <source>
        <dbReference type="ARBA" id="ARBA00008636"/>
    </source>
</evidence>
<name>A0A2K1NY83_9BACT</name>
<evidence type="ECO:0000256" key="7">
    <source>
        <dbReference type="ARBA" id="ARBA00023004"/>
    </source>
</evidence>